<protein>
    <submittedName>
        <fullName evidence="8">Chaperone protein HscA</fullName>
    </submittedName>
</protein>
<keyword evidence="2" id="KW-0547">Nucleotide-binding</keyword>
<dbReference type="GO" id="GO:0005524">
    <property type="term" value="F:ATP binding"/>
    <property type="evidence" value="ECO:0007669"/>
    <property type="project" value="UniProtKB-KW"/>
</dbReference>
<dbReference type="AlphaFoldDB" id="A0A1H4IJP2"/>
<dbReference type="PANTHER" id="PTHR42749:SF1">
    <property type="entry name" value="CELL SHAPE-DETERMINING PROTEIN MREB"/>
    <property type="match status" value="1"/>
</dbReference>
<accession>A0A1H4IJP2</accession>
<comment type="similarity">
    <text evidence="1">Belongs to the heat shock protein 70 family.</text>
</comment>
<feature type="region of interest" description="Disordered" evidence="6">
    <location>
        <begin position="367"/>
        <end position="453"/>
    </location>
</feature>
<dbReference type="InterPro" id="IPR043129">
    <property type="entry name" value="ATPase_NBD"/>
</dbReference>
<evidence type="ECO:0000256" key="4">
    <source>
        <dbReference type="ARBA" id="ARBA00023016"/>
    </source>
</evidence>
<feature type="compositionally biased region" description="Polar residues" evidence="6">
    <location>
        <begin position="494"/>
        <end position="508"/>
    </location>
</feature>
<dbReference type="EMBL" id="FNSV01000004">
    <property type="protein sequence ID" value="SEB33482.1"/>
    <property type="molecule type" value="Genomic_DNA"/>
</dbReference>
<dbReference type="InterPro" id="IPR018181">
    <property type="entry name" value="Heat_shock_70_CS"/>
</dbReference>
<dbReference type="PRINTS" id="PR00301">
    <property type="entry name" value="HEATSHOCK70"/>
</dbReference>
<proteinExistence type="inferred from homology"/>
<dbReference type="GO" id="GO:0140662">
    <property type="term" value="F:ATP-dependent protein folding chaperone"/>
    <property type="evidence" value="ECO:0007669"/>
    <property type="project" value="InterPro"/>
</dbReference>
<evidence type="ECO:0000313" key="8">
    <source>
        <dbReference type="EMBL" id="SEB33482.1"/>
    </source>
</evidence>
<dbReference type="RefSeq" id="WP_244163469.1">
    <property type="nucleotide sequence ID" value="NZ_FNSV01000004.1"/>
</dbReference>
<keyword evidence="9" id="KW-1185">Reference proteome</keyword>
<dbReference type="InterPro" id="IPR013126">
    <property type="entry name" value="Hsp_70_fam"/>
</dbReference>
<keyword evidence="7" id="KW-0472">Membrane</keyword>
<gene>
    <name evidence="8" type="ORF">SAMN04490239_0741</name>
</gene>
<feature type="compositionally biased region" description="Low complexity" evidence="6">
    <location>
        <begin position="367"/>
        <end position="405"/>
    </location>
</feature>
<evidence type="ECO:0000313" key="9">
    <source>
        <dbReference type="Proteomes" id="UP000183561"/>
    </source>
</evidence>
<dbReference type="Gene3D" id="3.30.420.40">
    <property type="match status" value="2"/>
</dbReference>
<reference evidence="9" key="1">
    <citation type="submission" date="2016-10" db="EMBL/GenBank/DDBJ databases">
        <authorList>
            <person name="Varghese N."/>
            <person name="Submissions S."/>
        </authorList>
    </citation>
    <scope>NUCLEOTIDE SEQUENCE [LARGE SCALE GENOMIC DNA]</scope>
    <source>
        <strain evidence="9">DSM 44498</strain>
    </source>
</reference>
<dbReference type="PANTHER" id="PTHR42749">
    <property type="entry name" value="CELL SHAPE-DETERMINING PROTEIN MREB"/>
    <property type="match status" value="1"/>
</dbReference>
<dbReference type="PROSITE" id="PS01036">
    <property type="entry name" value="HSP70_3"/>
    <property type="match status" value="1"/>
</dbReference>
<feature type="region of interest" description="Disordered" evidence="6">
    <location>
        <begin position="488"/>
        <end position="513"/>
    </location>
</feature>
<keyword evidence="3" id="KW-0067">ATP-binding</keyword>
<evidence type="ECO:0000256" key="6">
    <source>
        <dbReference type="SAM" id="MobiDB-lite"/>
    </source>
</evidence>
<keyword evidence="4" id="KW-0346">Stress response</keyword>
<keyword evidence="5" id="KW-0143">Chaperone</keyword>
<feature type="transmembrane region" description="Helical" evidence="7">
    <location>
        <begin position="457"/>
        <end position="479"/>
    </location>
</feature>
<evidence type="ECO:0000256" key="2">
    <source>
        <dbReference type="ARBA" id="ARBA00022741"/>
    </source>
</evidence>
<feature type="compositionally biased region" description="Low complexity" evidence="6">
    <location>
        <begin position="441"/>
        <end position="452"/>
    </location>
</feature>
<dbReference type="Proteomes" id="UP000183561">
    <property type="component" value="Unassembled WGS sequence"/>
</dbReference>
<keyword evidence="7" id="KW-1133">Transmembrane helix</keyword>
<organism evidence="8 9">
    <name type="scientific">Rhodococcus koreensis</name>
    <dbReference type="NCBI Taxonomy" id="99653"/>
    <lineage>
        <taxon>Bacteria</taxon>
        <taxon>Bacillati</taxon>
        <taxon>Actinomycetota</taxon>
        <taxon>Actinomycetes</taxon>
        <taxon>Mycobacteriales</taxon>
        <taxon>Nocardiaceae</taxon>
        <taxon>Rhodococcus</taxon>
    </lineage>
</organism>
<dbReference type="Gene3D" id="3.90.640.10">
    <property type="entry name" value="Actin, Chain A, domain 4"/>
    <property type="match status" value="1"/>
</dbReference>
<evidence type="ECO:0000256" key="5">
    <source>
        <dbReference type="ARBA" id="ARBA00023186"/>
    </source>
</evidence>
<dbReference type="Pfam" id="PF00012">
    <property type="entry name" value="HSP70"/>
    <property type="match status" value="1"/>
</dbReference>
<keyword evidence="7" id="KW-0812">Transmembrane</keyword>
<evidence type="ECO:0000256" key="7">
    <source>
        <dbReference type="SAM" id="Phobius"/>
    </source>
</evidence>
<evidence type="ECO:0000256" key="1">
    <source>
        <dbReference type="ARBA" id="ARBA00007381"/>
    </source>
</evidence>
<evidence type="ECO:0000256" key="3">
    <source>
        <dbReference type="ARBA" id="ARBA00022840"/>
    </source>
</evidence>
<name>A0A1H4IJP2_9NOCA</name>
<dbReference type="SUPFAM" id="SSF53067">
    <property type="entry name" value="Actin-like ATPase domain"/>
    <property type="match status" value="2"/>
</dbReference>
<sequence length="661" mass="68392">MSEWLLGIDFGTSNTAAAHTGAVSGAVEALPLTHQGNLMPSAVFVESPNSIAVGDVAINQAERNPAAFLPSPKRVVRQGMVTVNSYDLPASVPVAAVLQNVMTRASSAHGGTAPSQLVLTHPEAWSPREVQVLLDAAGTLGLSPGIVQTVSEPRAAAHYYTRTNTLAPGAKIAVFDFGGGTLDIAVLAATSEGTFDVIAARGDNGLGGKNFDAFIRRWVDDQLEGRNPELLTYLRQSAPISVRHNLDDSIRRAKELLSESPSATITVAGGGFHETFQITRDEFEDLISAPLEKAVNLTRATLADAQITDPSQLEALYLTGGSSRIPLVHEKLKPLGPIATLDDPKTVVAQGALAAVAPVLRGLSVQQPAAAHHQTQPNHSGAYQQGPPQYGQQPQPAGYGQQPQFGGYGQSAPAQTQSGTVGAASGSHPSGPITRWPEPAPTHSTSPAPASSGKKKWLIAGSAAAALVVVIAIVSTVLLTGGGDNTAAAGTDGSPNSAQPVDNDQGASGDNAPTLAKTQDQVLAAIPAALSKDLTDCKKIGFTENDGLQLQCTIKKGSTLTKGVTDGTFDSIIFSVDLAAAKKAVLGIREGYHDNTAVAENVIVENTARTAAAHVNGPLSQEFPDYSIYYANNSSGVQVNFSGASSVDTAKTFLSRAGLLN</sequence>